<feature type="non-terminal residue" evidence="1">
    <location>
        <position position="106"/>
    </location>
</feature>
<proteinExistence type="predicted"/>
<dbReference type="Proteomes" id="UP000265520">
    <property type="component" value="Unassembled WGS sequence"/>
</dbReference>
<comment type="caution">
    <text evidence="1">The sequence shown here is derived from an EMBL/GenBank/DDBJ whole genome shotgun (WGS) entry which is preliminary data.</text>
</comment>
<sequence length="106" mass="12150">MTPNQRFVEKGSSSNNKLKGYVEAKYAYKSNYMGKNPMTRTQSRRHQRQKKWALQAIPNSGDNKNKQVVEMAKRPVKERISAPMVDAKKEECVEGGHMEADDFLDS</sequence>
<dbReference type="AlphaFoldDB" id="A0A392RCF8"/>
<reference evidence="1 2" key="1">
    <citation type="journal article" date="2018" name="Front. Plant Sci.">
        <title>Red Clover (Trifolium pratense) and Zigzag Clover (T. medium) - A Picture of Genomic Similarities and Differences.</title>
        <authorList>
            <person name="Dluhosova J."/>
            <person name="Istvanek J."/>
            <person name="Nedelnik J."/>
            <person name="Repkova J."/>
        </authorList>
    </citation>
    <scope>NUCLEOTIDE SEQUENCE [LARGE SCALE GENOMIC DNA]</scope>
    <source>
        <strain evidence="2">cv. 10/8</strain>
        <tissue evidence="1">Leaf</tissue>
    </source>
</reference>
<dbReference type="EMBL" id="LXQA010206697">
    <property type="protein sequence ID" value="MCI33704.1"/>
    <property type="molecule type" value="Genomic_DNA"/>
</dbReference>
<protein>
    <submittedName>
        <fullName evidence="1">Uncharacterized protein</fullName>
    </submittedName>
</protein>
<name>A0A392RCF8_9FABA</name>
<organism evidence="1 2">
    <name type="scientific">Trifolium medium</name>
    <dbReference type="NCBI Taxonomy" id="97028"/>
    <lineage>
        <taxon>Eukaryota</taxon>
        <taxon>Viridiplantae</taxon>
        <taxon>Streptophyta</taxon>
        <taxon>Embryophyta</taxon>
        <taxon>Tracheophyta</taxon>
        <taxon>Spermatophyta</taxon>
        <taxon>Magnoliopsida</taxon>
        <taxon>eudicotyledons</taxon>
        <taxon>Gunneridae</taxon>
        <taxon>Pentapetalae</taxon>
        <taxon>rosids</taxon>
        <taxon>fabids</taxon>
        <taxon>Fabales</taxon>
        <taxon>Fabaceae</taxon>
        <taxon>Papilionoideae</taxon>
        <taxon>50 kb inversion clade</taxon>
        <taxon>NPAAA clade</taxon>
        <taxon>Hologalegina</taxon>
        <taxon>IRL clade</taxon>
        <taxon>Trifolieae</taxon>
        <taxon>Trifolium</taxon>
    </lineage>
</organism>
<evidence type="ECO:0000313" key="2">
    <source>
        <dbReference type="Proteomes" id="UP000265520"/>
    </source>
</evidence>
<evidence type="ECO:0000313" key="1">
    <source>
        <dbReference type="EMBL" id="MCI33704.1"/>
    </source>
</evidence>
<accession>A0A392RCF8</accession>
<keyword evidence="2" id="KW-1185">Reference proteome</keyword>